<reference evidence="5" key="2">
    <citation type="submission" date="2002-05" db="EMBL/GenBank/DDBJ databases">
        <authorList>
            <person name="Rawson J.M."/>
        </authorList>
    </citation>
    <scope>NUCLEOTIDE SEQUENCE</scope>
    <source>
        <strain evidence="5">BS482</strain>
    </source>
</reference>
<evidence type="ECO:0000313" key="5">
    <source>
        <dbReference type="EMBL" id="CAD32689.1"/>
    </source>
</evidence>
<dbReference type="GO" id="GO:0005634">
    <property type="term" value="C:nucleus"/>
    <property type="evidence" value="ECO:0007669"/>
    <property type="project" value="TreeGrafter"/>
</dbReference>
<dbReference type="SUPFAM" id="SSF57756">
    <property type="entry name" value="Retrovirus zinc finger-like domains"/>
    <property type="match status" value="1"/>
</dbReference>
<name>Q8NIQ2_PHAND</name>
<feature type="domain" description="CCHC-type" evidence="3">
    <location>
        <begin position="516"/>
        <end position="532"/>
    </location>
</feature>
<dbReference type="InterPro" id="IPR001878">
    <property type="entry name" value="Znf_CCHC"/>
</dbReference>
<organism evidence="5">
    <name type="scientific">Phaeosphaeria nodorum</name>
    <name type="common">Glume blotch fungus</name>
    <name type="synonym">Parastagonospora nodorum</name>
    <dbReference type="NCBI Taxonomy" id="13684"/>
    <lineage>
        <taxon>Eukaryota</taxon>
        <taxon>Fungi</taxon>
        <taxon>Dikarya</taxon>
        <taxon>Ascomycota</taxon>
        <taxon>Pezizomycotina</taxon>
        <taxon>Dothideomycetes</taxon>
        <taxon>Pleosporomycetidae</taxon>
        <taxon>Pleosporales</taxon>
        <taxon>Pleosporineae</taxon>
        <taxon>Phaeosphaeriaceae</taxon>
        <taxon>Parastagonospora</taxon>
    </lineage>
</organism>
<dbReference type="GO" id="GO:0008270">
    <property type="term" value="F:zinc ion binding"/>
    <property type="evidence" value="ECO:0007669"/>
    <property type="project" value="UniProtKB-KW"/>
</dbReference>
<evidence type="ECO:0000259" key="4">
    <source>
        <dbReference type="PROSITE" id="PS51253"/>
    </source>
</evidence>
<evidence type="ECO:0000256" key="1">
    <source>
        <dbReference type="ARBA" id="ARBA00023125"/>
    </source>
</evidence>
<keyword evidence="2" id="KW-0862">Zinc</keyword>
<dbReference type="InterPro" id="IPR009057">
    <property type="entry name" value="Homeodomain-like_sf"/>
</dbReference>
<dbReference type="InterPro" id="IPR036875">
    <property type="entry name" value="Znf_CCHC_sf"/>
</dbReference>
<keyword evidence="1" id="KW-0238">DNA-binding</keyword>
<feature type="domain" description="HTH CENPB-type" evidence="4">
    <location>
        <begin position="57"/>
        <end position="126"/>
    </location>
</feature>
<dbReference type="PANTHER" id="PTHR19303">
    <property type="entry name" value="TRANSPOSON"/>
    <property type="match status" value="1"/>
</dbReference>
<protein>
    <submittedName>
        <fullName evidence="5">Putative transposase</fullName>
    </submittedName>
</protein>
<gene>
    <name evidence="5" type="primary">ORFp5</name>
</gene>
<dbReference type="PANTHER" id="PTHR19303:SF74">
    <property type="entry name" value="POGO TRANSPOSABLE ELEMENT WITH KRAB DOMAIN"/>
    <property type="match status" value="1"/>
</dbReference>
<dbReference type="EMBL" id="AJ488503">
    <property type="protein sequence ID" value="CAD32689.1"/>
    <property type="molecule type" value="Genomic_DNA"/>
</dbReference>
<dbReference type="InterPro" id="IPR004875">
    <property type="entry name" value="DDE_SF_endonuclease_dom"/>
</dbReference>
<reference evidence="5" key="1">
    <citation type="thesis" date="2000" institute="Department of Biosciences" country="University of Birmingham, Birmingham, United Kingdom">
        <title>Transposable elements in the phytopathogenic fungus Stagonospora nodorum.</title>
        <authorList>
            <person name="Rawson J.M."/>
        </authorList>
    </citation>
    <scope>NUCLEOTIDE SEQUENCE</scope>
    <source>
        <strain evidence="5">BS482</strain>
    </source>
</reference>
<keyword evidence="2" id="KW-0479">Metal-binding</keyword>
<dbReference type="InterPro" id="IPR006600">
    <property type="entry name" value="HTH_CenpB_DNA-bd_dom"/>
</dbReference>
<keyword evidence="2" id="KW-0863">Zinc-finger</keyword>
<dbReference type="PROSITE" id="PS51253">
    <property type="entry name" value="HTH_CENPB"/>
    <property type="match status" value="1"/>
</dbReference>
<dbReference type="PROSITE" id="PS50158">
    <property type="entry name" value="ZF_CCHC"/>
    <property type="match status" value="1"/>
</dbReference>
<dbReference type="GO" id="GO:0003677">
    <property type="term" value="F:DNA binding"/>
    <property type="evidence" value="ECO:0007669"/>
    <property type="project" value="UniProtKB-KW"/>
</dbReference>
<dbReference type="InterPro" id="IPR050863">
    <property type="entry name" value="CenT-Element_Derived"/>
</dbReference>
<dbReference type="AlphaFoldDB" id="Q8NIQ2"/>
<dbReference type="SUPFAM" id="SSF46689">
    <property type="entry name" value="Homeodomain-like"/>
    <property type="match status" value="1"/>
</dbReference>
<dbReference type="Pfam" id="PF03221">
    <property type="entry name" value="HTH_Tnp_Tc5"/>
    <property type="match status" value="1"/>
</dbReference>
<evidence type="ECO:0000256" key="2">
    <source>
        <dbReference type="PROSITE-ProRule" id="PRU00047"/>
    </source>
</evidence>
<sequence>MSQQHQAKKTYTEADIQLAISDINSNQIQSERRAVAIYNVPRSTVQDRRAGCHPRRDCEPNAKRLTKLEEEVIVERILEYSVRGLPVSKADVRDMADRLLRERASKPVGKNWVDNFVKRTPELRTRWSRPYDRQRATCEDPAIIQPWFALVQGMKEKYGVADEDMYNFDESGFLMGKISSQLVVTGSEKPGKAKKLQPGDREWVTLVQGVGATGKVIPPFLIFAGKALISNWFHDLPRDWVIQVSPTGWTNNDLALAWLEHFDSHARPVGVHRLLIIDGHESHCAVEFQERCKEKEIITLCMPAHSSHLLQPLDVACFSPLKRAYGDSVSALARSRIHHINKETFLPAFKAAFEKTFTAENIRAGFRGAGLVPYSPEAVLSKLDVRLRTPTPPRRDNVAWEAKTPRNAKELEAQTTLIRQRMQRRPGSSASSLDEQVRQLSKGAQQIAHNMVLVQEEMSRLRDAVEATTKRKARKRRYVRAEETLTVGEVSDLIAATAENRRDDGNRPSKRVRAERRCGTCGETGHNARTCKVEIEDAEDSDASDE</sequence>
<dbReference type="Pfam" id="PF03184">
    <property type="entry name" value="DDE_1"/>
    <property type="match status" value="1"/>
</dbReference>
<proteinExistence type="predicted"/>
<dbReference type="Gene3D" id="1.10.10.60">
    <property type="entry name" value="Homeodomain-like"/>
    <property type="match status" value="1"/>
</dbReference>
<evidence type="ECO:0000259" key="3">
    <source>
        <dbReference type="PROSITE" id="PS50158"/>
    </source>
</evidence>
<dbReference type="SMART" id="SM00674">
    <property type="entry name" value="CENPB"/>
    <property type="match status" value="1"/>
</dbReference>
<accession>Q8NIQ2</accession>